<feature type="non-terminal residue" evidence="1">
    <location>
        <position position="1"/>
    </location>
</feature>
<dbReference type="Proteomes" id="UP001219934">
    <property type="component" value="Unassembled WGS sequence"/>
</dbReference>
<proteinExistence type="predicted"/>
<evidence type="ECO:0000313" key="2">
    <source>
        <dbReference type="Proteomes" id="UP001219934"/>
    </source>
</evidence>
<sequence>MFRLEVLHRGGLSGVVYFHPKVGGAERKGFASIPTIHQWLTEQMKLNESLAAEDGGNNAVFLCAVLQGWSVSTSHSLFI</sequence>
<organism evidence="1 2">
    <name type="scientific">Pogonophryne albipinna</name>
    <dbReference type="NCBI Taxonomy" id="1090488"/>
    <lineage>
        <taxon>Eukaryota</taxon>
        <taxon>Metazoa</taxon>
        <taxon>Chordata</taxon>
        <taxon>Craniata</taxon>
        <taxon>Vertebrata</taxon>
        <taxon>Euteleostomi</taxon>
        <taxon>Actinopterygii</taxon>
        <taxon>Neopterygii</taxon>
        <taxon>Teleostei</taxon>
        <taxon>Neoteleostei</taxon>
        <taxon>Acanthomorphata</taxon>
        <taxon>Eupercaria</taxon>
        <taxon>Perciformes</taxon>
        <taxon>Notothenioidei</taxon>
        <taxon>Pogonophryne</taxon>
    </lineage>
</organism>
<dbReference type="AlphaFoldDB" id="A0AAD6BEM9"/>
<dbReference type="EMBL" id="JAPTMU010000006">
    <property type="protein sequence ID" value="KAJ4942055.1"/>
    <property type="molecule type" value="Genomic_DNA"/>
</dbReference>
<reference evidence="1" key="1">
    <citation type="submission" date="2022-11" db="EMBL/GenBank/DDBJ databases">
        <title>Chromosome-level genome of Pogonophryne albipinna.</title>
        <authorList>
            <person name="Jo E."/>
        </authorList>
    </citation>
    <scope>NUCLEOTIDE SEQUENCE</scope>
    <source>
        <strain evidence="1">SGF0006</strain>
        <tissue evidence="1">Muscle</tissue>
    </source>
</reference>
<comment type="caution">
    <text evidence="1">The sequence shown here is derived from an EMBL/GenBank/DDBJ whole genome shotgun (WGS) entry which is preliminary data.</text>
</comment>
<protein>
    <submittedName>
        <fullName evidence="1">Uncharacterized protein</fullName>
    </submittedName>
</protein>
<evidence type="ECO:0000313" key="1">
    <source>
        <dbReference type="EMBL" id="KAJ4942055.1"/>
    </source>
</evidence>
<name>A0AAD6BEM9_9TELE</name>
<keyword evidence="2" id="KW-1185">Reference proteome</keyword>
<accession>A0AAD6BEM9</accession>
<gene>
    <name evidence="1" type="ORF">JOQ06_011925</name>
</gene>